<dbReference type="GO" id="GO:0006508">
    <property type="term" value="P:proteolysis"/>
    <property type="evidence" value="ECO:0007669"/>
    <property type="project" value="InterPro"/>
</dbReference>
<sequence length="302" mass="32918">MPAHLTPVNGTRLFVDDRGPADAPPVLFIHGGPGQSAFDFGHFQADHLARHVRIIAVDQRGLLRSDPLPEGAEISTDAIIADYEALRQTLGISAWTIIGHSSGGHTAIRYAREHPTAVTAAVFDCPAFDCDLTDRHRLPIAAAILDEIGDHESAAACRAFAERPERLTAADETYKVMQRIGARYNELFFRTPAAIEAFEKGQAESGFTREQWARGLSHLPLVADMYIPTLDLLPGLTPPSMLVHGRHDLVAAPAVIDAYRELAPGARVHTFEDSAHFPYIEEPEAYADVVSGFVLSATNLTR</sequence>
<keyword evidence="4" id="KW-0645">Protease</keyword>
<evidence type="ECO:0000259" key="3">
    <source>
        <dbReference type="Pfam" id="PF00561"/>
    </source>
</evidence>
<keyword evidence="2 4" id="KW-0378">Hydrolase</keyword>
<dbReference type="PANTHER" id="PTHR43798">
    <property type="entry name" value="MONOACYLGLYCEROL LIPASE"/>
    <property type="match status" value="1"/>
</dbReference>
<comment type="caution">
    <text evidence="4">The sequence shown here is derived from an EMBL/GenBank/DDBJ whole genome shotgun (WGS) entry which is preliminary data.</text>
</comment>
<evidence type="ECO:0000313" key="4">
    <source>
        <dbReference type="EMBL" id="MBB6035721.1"/>
    </source>
</evidence>
<proteinExistence type="inferred from homology"/>
<dbReference type="InterPro" id="IPR029058">
    <property type="entry name" value="AB_hydrolase_fold"/>
</dbReference>
<dbReference type="SUPFAM" id="SSF53474">
    <property type="entry name" value="alpha/beta-Hydrolases"/>
    <property type="match status" value="1"/>
</dbReference>
<evidence type="ECO:0000256" key="1">
    <source>
        <dbReference type="ARBA" id="ARBA00010088"/>
    </source>
</evidence>
<dbReference type="GO" id="GO:0004177">
    <property type="term" value="F:aminopeptidase activity"/>
    <property type="evidence" value="ECO:0007669"/>
    <property type="project" value="UniProtKB-KW"/>
</dbReference>
<organism evidence="4 5">
    <name type="scientific">Phytomonospora endophytica</name>
    <dbReference type="NCBI Taxonomy" id="714109"/>
    <lineage>
        <taxon>Bacteria</taxon>
        <taxon>Bacillati</taxon>
        <taxon>Actinomycetota</taxon>
        <taxon>Actinomycetes</taxon>
        <taxon>Micromonosporales</taxon>
        <taxon>Micromonosporaceae</taxon>
        <taxon>Phytomonospora</taxon>
    </lineage>
</organism>
<keyword evidence="5" id="KW-1185">Reference proteome</keyword>
<dbReference type="Gene3D" id="3.40.50.1820">
    <property type="entry name" value="alpha/beta hydrolase"/>
    <property type="match status" value="1"/>
</dbReference>
<dbReference type="InterPro" id="IPR050266">
    <property type="entry name" value="AB_hydrolase_sf"/>
</dbReference>
<accession>A0A841FEK0</accession>
<reference evidence="4 5" key="1">
    <citation type="submission" date="2020-08" db="EMBL/GenBank/DDBJ databases">
        <title>Genomic Encyclopedia of Type Strains, Phase IV (KMG-IV): sequencing the most valuable type-strain genomes for metagenomic binning, comparative biology and taxonomic classification.</title>
        <authorList>
            <person name="Goeker M."/>
        </authorList>
    </citation>
    <scope>NUCLEOTIDE SEQUENCE [LARGE SCALE GENOMIC DNA]</scope>
    <source>
        <strain evidence="4 5">YIM 65646</strain>
    </source>
</reference>
<dbReference type="RefSeq" id="WP_184788577.1">
    <property type="nucleotide sequence ID" value="NZ_BONT01000075.1"/>
</dbReference>
<dbReference type="InterPro" id="IPR002410">
    <property type="entry name" value="Peptidase_S33"/>
</dbReference>
<dbReference type="EMBL" id="JACHGT010000007">
    <property type="protein sequence ID" value="MBB6035721.1"/>
    <property type="molecule type" value="Genomic_DNA"/>
</dbReference>
<gene>
    <name evidence="4" type="ORF">HNR73_003585</name>
</gene>
<feature type="domain" description="AB hydrolase-1" evidence="3">
    <location>
        <begin position="24"/>
        <end position="283"/>
    </location>
</feature>
<evidence type="ECO:0000256" key="2">
    <source>
        <dbReference type="ARBA" id="ARBA00022801"/>
    </source>
</evidence>
<keyword evidence="4" id="KW-0031">Aminopeptidase</keyword>
<dbReference type="Pfam" id="PF00561">
    <property type="entry name" value="Abhydrolase_1"/>
    <property type="match status" value="1"/>
</dbReference>
<dbReference type="PANTHER" id="PTHR43798:SF27">
    <property type="entry name" value="HYDROLASE ALPHA_BETA HYDROLASE FOLD FAMILY"/>
    <property type="match status" value="1"/>
</dbReference>
<evidence type="ECO:0000313" key="5">
    <source>
        <dbReference type="Proteomes" id="UP000548476"/>
    </source>
</evidence>
<dbReference type="PRINTS" id="PR00793">
    <property type="entry name" value="PROAMNOPTASE"/>
</dbReference>
<protein>
    <submittedName>
        <fullName evidence="4">Proline iminopeptidase</fullName>
        <ecNumber evidence="4">3.4.11.5</ecNumber>
    </submittedName>
</protein>
<dbReference type="AlphaFoldDB" id="A0A841FEK0"/>
<dbReference type="InterPro" id="IPR000073">
    <property type="entry name" value="AB_hydrolase_1"/>
</dbReference>
<dbReference type="GO" id="GO:0016020">
    <property type="term" value="C:membrane"/>
    <property type="evidence" value="ECO:0007669"/>
    <property type="project" value="TreeGrafter"/>
</dbReference>
<dbReference type="EC" id="3.4.11.5" evidence="4"/>
<name>A0A841FEK0_9ACTN</name>
<comment type="similarity">
    <text evidence="1">Belongs to the peptidase S33 family.</text>
</comment>
<dbReference type="Proteomes" id="UP000548476">
    <property type="component" value="Unassembled WGS sequence"/>
</dbReference>